<accession>A0A8S8XH22</accession>
<sequence>MQTSHLDLPLKRGAQAPADVTAAVQAASAKTGVNFAYLMQKAGVESGYDATAKASTSSATGLFQFTEQTWLRMVADHGAADGYGKYANAISEAPDGKLYITDPKLRQEVMDLRNDPRASALMAAEYARDNADDLQAAVGGKVGATELYLAHFLGSGGASQFLNAMKANPQAPAASVLPQAAAANRSVFYNSETGQPKTLKEVYDRFAAKFDNSTTGSFQSAVASSTNSDVLANRFGRSPEALTDIAVPGTGGKTLSLYTLLTLASLNVPTNDQESGQRKKDDPLLGGRTFVTAA</sequence>
<dbReference type="RefSeq" id="WP_420244558.1">
    <property type="nucleotide sequence ID" value="NZ_BOPV01000001.1"/>
</dbReference>
<evidence type="ECO:0000313" key="1">
    <source>
        <dbReference type="EMBL" id="GIL41179.1"/>
    </source>
</evidence>
<dbReference type="SUPFAM" id="SSF53955">
    <property type="entry name" value="Lysozyme-like"/>
    <property type="match status" value="1"/>
</dbReference>
<evidence type="ECO:0000313" key="2">
    <source>
        <dbReference type="Proteomes" id="UP000681075"/>
    </source>
</evidence>
<dbReference type="InterPro" id="IPR023346">
    <property type="entry name" value="Lysozyme-like_dom_sf"/>
</dbReference>
<dbReference type="AlphaFoldDB" id="A0A8S8XH22"/>
<proteinExistence type="predicted"/>
<dbReference type="Proteomes" id="UP000681075">
    <property type="component" value="Unassembled WGS sequence"/>
</dbReference>
<name>A0A8S8XH22_9PROT</name>
<dbReference type="EMBL" id="BOPV01000001">
    <property type="protein sequence ID" value="GIL41179.1"/>
    <property type="molecule type" value="Genomic_DNA"/>
</dbReference>
<dbReference type="Gene3D" id="1.10.530.10">
    <property type="match status" value="1"/>
</dbReference>
<evidence type="ECO:0008006" key="3">
    <source>
        <dbReference type="Google" id="ProtNLM"/>
    </source>
</evidence>
<keyword evidence="2" id="KW-1185">Reference proteome</keyword>
<gene>
    <name evidence="1" type="ORF">TMPK1_34160</name>
</gene>
<reference evidence="1" key="1">
    <citation type="submission" date="2021-02" db="EMBL/GenBank/DDBJ databases">
        <title>Genome sequence of Rhodospirillales sp. strain TMPK1 isolated from soil.</title>
        <authorList>
            <person name="Nakai R."/>
            <person name="Kusada H."/>
            <person name="Tamaki H."/>
        </authorList>
    </citation>
    <scope>NUCLEOTIDE SEQUENCE</scope>
    <source>
        <strain evidence="1">TMPK1</strain>
    </source>
</reference>
<comment type="caution">
    <text evidence="1">The sequence shown here is derived from an EMBL/GenBank/DDBJ whole genome shotgun (WGS) entry which is preliminary data.</text>
</comment>
<organism evidence="1 2">
    <name type="scientific">Roseiterribacter gracilis</name>
    <dbReference type="NCBI Taxonomy" id="2812848"/>
    <lineage>
        <taxon>Bacteria</taxon>
        <taxon>Pseudomonadati</taxon>
        <taxon>Pseudomonadota</taxon>
        <taxon>Alphaproteobacteria</taxon>
        <taxon>Rhodospirillales</taxon>
        <taxon>Roseiterribacteraceae</taxon>
        <taxon>Roseiterribacter</taxon>
    </lineage>
</organism>
<protein>
    <recommendedName>
        <fullName evidence="3">Transglycosylase SLT domain-containing protein</fullName>
    </recommendedName>
</protein>